<evidence type="ECO:0000256" key="4">
    <source>
        <dbReference type="ARBA" id="ARBA00022827"/>
    </source>
</evidence>
<evidence type="ECO:0000256" key="7">
    <source>
        <dbReference type="ARBA" id="ARBA00023033"/>
    </source>
</evidence>
<keyword evidence="4" id="KW-0274">FAD</keyword>
<dbReference type="EMBL" id="CADCUI010000063">
    <property type="protein sequence ID" value="CAA9359521.1"/>
    <property type="molecule type" value="Genomic_DNA"/>
</dbReference>
<dbReference type="FunFam" id="3.50.50.60:FF:000228">
    <property type="entry name" value="FAD-containing monooxygenase EthA"/>
    <property type="match status" value="1"/>
</dbReference>
<keyword evidence="7 9" id="KW-0503">Monooxygenase</keyword>
<dbReference type="Pfam" id="PF00743">
    <property type="entry name" value="FMO-like"/>
    <property type="match status" value="1"/>
</dbReference>
<dbReference type="InterPro" id="IPR020946">
    <property type="entry name" value="Flavin_mOase-like"/>
</dbReference>
<dbReference type="AlphaFoldDB" id="A0A6J4MJT8"/>
<keyword evidence="6" id="KW-0560">Oxidoreductase</keyword>
<dbReference type="Pfam" id="PF13450">
    <property type="entry name" value="NAD_binding_8"/>
    <property type="match status" value="1"/>
</dbReference>
<dbReference type="PANTHER" id="PTHR43872">
    <property type="entry name" value="MONOOXYGENASE, PUTATIVE (AFU_ORTHOLOGUE AFUA_8G02570)-RELATED"/>
    <property type="match status" value="1"/>
</dbReference>
<proteinExistence type="inferred from homology"/>
<dbReference type="InterPro" id="IPR051820">
    <property type="entry name" value="FAD-binding_MO"/>
</dbReference>
<dbReference type="PRINTS" id="PR00411">
    <property type="entry name" value="PNDRDTASEI"/>
</dbReference>
<reference evidence="9" key="1">
    <citation type="submission" date="2020-02" db="EMBL/GenBank/DDBJ databases">
        <authorList>
            <person name="Meier V. D."/>
        </authorList>
    </citation>
    <scope>NUCLEOTIDE SEQUENCE</scope>
    <source>
        <strain evidence="9">AVDCRST_MAG34</strain>
    </source>
</reference>
<evidence type="ECO:0000256" key="3">
    <source>
        <dbReference type="ARBA" id="ARBA00022630"/>
    </source>
</evidence>
<evidence type="ECO:0000256" key="6">
    <source>
        <dbReference type="ARBA" id="ARBA00023002"/>
    </source>
</evidence>
<dbReference type="GO" id="GO:0050661">
    <property type="term" value="F:NADP binding"/>
    <property type="evidence" value="ECO:0007669"/>
    <property type="project" value="InterPro"/>
</dbReference>
<comment type="similarity">
    <text evidence="2">Belongs to the FAD-binding monooxygenase family.</text>
</comment>
<comment type="cofactor">
    <cofactor evidence="1">
        <name>FAD</name>
        <dbReference type="ChEBI" id="CHEBI:57692"/>
    </cofactor>
</comment>
<gene>
    <name evidence="9" type="ORF">AVDCRST_MAG34-2349</name>
</gene>
<dbReference type="InterPro" id="IPR036188">
    <property type="entry name" value="FAD/NAD-bd_sf"/>
</dbReference>
<keyword evidence="3" id="KW-0285">Flavoprotein</keyword>
<protein>
    <submittedName>
        <fullName evidence="9">Monooxygenase, flavin-binding family</fullName>
    </submittedName>
</protein>
<evidence type="ECO:0000256" key="1">
    <source>
        <dbReference type="ARBA" id="ARBA00001974"/>
    </source>
</evidence>
<dbReference type="Gene3D" id="3.50.50.60">
    <property type="entry name" value="FAD/NAD(P)-binding domain"/>
    <property type="match status" value="3"/>
</dbReference>
<dbReference type="SUPFAM" id="SSF51905">
    <property type="entry name" value="FAD/NAD(P)-binding domain"/>
    <property type="match status" value="1"/>
</dbReference>
<accession>A0A6J4MJT8</accession>
<feature type="region of interest" description="Disordered" evidence="8">
    <location>
        <begin position="504"/>
        <end position="535"/>
    </location>
</feature>
<organism evidence="9">
    <name type="scientific">uncultured Nocardioidaceae bacterium</name>
    <dbReference type="NCBI Taxonomy" id="253824"/>
    <lineage>
        <taxon>Bacteria</taxon>
        <taxon>Bacillati</taxon>
        <taxon>Actinomycetota</taxon>
        <taxon>Actinomycetes</taxon>
        <taxon>Propionibacteriales</taxon>
        <taxon>Nocardioidaceae</taxon>
        <taxon>environmental samples</taxon>
    </lineage>
</organism>
<dbReference type="PANTHER" id="PTHR43872:SF1">
    <property type="entry name" value="MONOOXYGENASE, PUTATIVE (AFU_ORTHOLOGUE AFUA_8G02570)-RELATED"/>
    <property type="match status" value="1"/>
</dbReference>
<dbReference type="GO" id="GO:0050660">
    <property type="term" value="F:flavin adenine dinucleotide binding"/>
    <property type="evidence" value="ECO:0007669"/>
    <property type="project" value="InterPro"/>
</dbReference>
<evidence type="ECO:0000256" key="5">
    <source>
        <dbReference type="ARBA" id="ARBA00022857"/>
    </source>
</evidence>
<dbReference type="GO" id="GO:0004499">
    <property type="term" value="F:N,N-dimethylaniline monooxygenase activity"/>
    <property type="evidence" value="ECO:0007669"/>
    <property type="project" value="InterPro"/>
</dbReference>
<evidence type="ECO:0000256" key="2">
    <source>
        <dbReference type="ARBA" id="ARBA00010139"/>
    </source>
</evidence>
<keyword evidence="5" id="KW-0521">NADP</keyword>
<evidence type="ECO:0000256" key="8">
    <source>
        <dbReference type="SAM" id="MobiDB-lite"/>
    </source>
</evidence>
<name>A0A6J4MJT8_9ACTN</name>
<sequence length="535" mass="59139">MTDVGAVAGASSQDDHIDNAEGVDAYVDVVVVGAGLSGIGAGYRLQTESPGRSYAILEARDAIGGTWDLFRYPGIRSDSDMFTLGYPFEPWLEAKAIADGPSILRYVRETAARHGIDEHIRFNTKVVAADWSTEAALWTLTLEHGDGAVPGSTPTRSVLRCQFLYSCTGYYDYDRGHEPVLPGIDSFRGQVVHPQFWPEDLDHEGKRVVVIGSGATAVTLVPAMADKAESVTMLQRTPSWISPVPGRDKIADRLRRRLPAGLAHQLIRTKNILFTTGFYQFCQRRPEAARRLLLGLTTRILGDEQLVADHFTPSYDPWDQRLCAVPDADFFKAMKRGKAHVVTEHIETVVPEGLRLESGRLLEADVIVTATGLQLLAFGGIKPSVDGVPVRLRDQFVWQGTMITGLPNFAVCIGYTNASWTLRADLSSRLVCRVLNYMDRHDYAAVEPHPDRELEERPLIDLAAGYVKRSIDSFPRQGDRGVWRVRQNYLIDSTTTMRTRLAKTLRSTPRSAVRREEPVAEPSAGPDGELVGAGR</sequence>
<evidence type="ECO:0000313" key="9">
    <source>
        <dbReference type="EMBL" id="CAA9359521.1"/>
    </source>
</evidence>